<reference evidence="2 3" key="1">
    <citation type="journal article" date="2014" name="Int. J. Syst. Evol. Microbiol.">
        <title>Complete genome sequence of Corynebacterium casei LMG S-19264T (=DSM 44701T), isolated from a smear-ripened cheese.</title>
        <authorList>
            <consortium name="US DOE Joint Genome Institute (JGI-PGF)"/>
            <person name="Walter F."/>
            <person name="Albersmeier A."/>
            <person name="Kalinowski J."/>
            <person name="Ruckert C."/>
        </authorList>
    </citation>
    <scope>NUCLEOTIDE SEQUENCE [LARGE SCALE GENOMIC DNA]</scope>
    <source>
        <strain evidence="2 3">JCM 4490</strain>
    </source>
</reference>
<keyword evidence="3" id="KW-1185">Reference proteome</keyword>
<evidence type="ECO:0000313" key="3">
    <source>
        <dbReference type="Proteomes" id="UP000620224"/>
    </source>
</evidence>
<name>A0A918ITF3_9ACTN</name>
<feature type="region of interest" description="Disordered" evidence="1">
    <location>
        <begin position="20"/>
        <end position="58"/>
    </location>
</feature>
<gene>
    <name evidence="2" type="ORF">GCM10010503_03080</name>
</gene>
<dbReference type="EMBL" id="BMUE01000001">
    <property type="protein sequence ID" value="GGW30853.1"/>
    <property type="molecule type" value="Genomic_DNA"/>
</dbReference>
<organism evidence="2 3">
    <name type="scientific">Streptomyces lucensis JCM 4490</name>
    <dbReference type="NCBI Taxonomy" id="1306176"/>
    <lineage>
        <taxon>Bacteria</taxon>
        <taxon>Bacillati</taxon>
        <taxon>Actinomycetota</taxon>
        <taxon>Actinomycetes</taxon>
        <taxon>Kitasatosporales</taxon>
        <taxon>Streptomycetaceae</taxon>
        <taxon>Streptomyces</taxon>
    </lineage>
</organism>
<evidence type="ECO:0000313" key="2">
    <source>
        <dbReference type="EMBL" id="GGW30853.1"/>
    </source>
</evidence>
<dbReference type="AlphaFoldDB" id="A0A918ITF3"/>
<comment type="caution">
    <text evidence="2">The sequence shown here is derived from an EMBL/GenBank/DDBJ whole genome shotgun (WGS) entry which is preliminary data.</text>
</comment>
<sequence length="153" mass="16423">MSWAEWEQLKADAAARASTQMRLNSIPADPGGSSSGGGLSPQLKSKKQAWIKAGGDTKGLKDDIGKALTKLEEGQSGLGDTTGLQSATAQKELFDSWRRYVHDVSGRCGDLGGLMERSGHEFWMLDSDVKAQLDKISIKYQDTDPLGGHSKGK</sequence>
<dbReference type="RefSeq" id="WP_190012842.1">
    <property type="nucleotide sequence ID" value="NZ_BMUE01000001.1"/>
</dbReference>
<evidence type="ECO:0008006" key="4">
    <source>
        <dbReference type="Google" id="ProtNLM"/>
    </source>
</evidence>
<proteinExistence type="predicted"/>
<accession>A0A918ITF3</accession>
<evidence type="ECO:0000256" key="1">
    <source>
        <dbReference type="SAM" id="MobiDB-lite"/>
    </source>
</evidence>
<dbReference type="Proteomes" id="UP000620224">
    <property type="component" value="Unassembled WGS sequence"/>
</dbReference>
<protein>
    <recommendedName>
        <fullName evidence="4">AG1 protein</fullName>
    </recommendedName>
</protein>